<evidence type="ECO:0000259" key="2">
    <source>
        <dbReference type="Pfam" id="PF04892"/>
    </source>
</evidence>
<dbReference type="AlphaFoldDB" id="N9Y726"/>
<evidence type="ECO:0000313" key="4">
    <source>
        <dbReference type="Proteomes" id="UP000013097"/>
    </source>
</evidence>
<dbReference type="Pfam" id="PF04892">
    <property type="entry name" value="VanZ"/>
    <property type="match status" value="1"/>
</dbReference>
<reference evidence="3 4" key="1">
    <citation type="submission" date="2013-01" db="EMBL/GenBank/DDBJ databases">
        <title>The Genome Sequence of Clostridium colicanis 209318.</title>
        <authorList>
            <consortium name="The Broad Institute Genome Sequencing Platform"/>
            <person name="Earl A."/>
            <person name="Ward D."/>
            <person name="Feldgarden M."/>
            <person name="Gevers D."/>
            <person name="Courvalin P."/>
            <person name="Lambert T."/>
            <person name="Walker B."/>
            <person name="Young S.K."/>
            <person name="Zeng Q."/>
            <person name="Gargeya S."/>
            <person name="Fitzgerald M."/>
            <person name="Haas B."/>
            <person name="Abouelleil A."/>
            <person name="Alvarado L."/>
            <person name="Arachchi H.M."/>
            <person name="Berlin A.M."/>
            <person name="Chapman S.B."/>
            <person name="Dewar J."/>
            <person name="Goldberg J."/>
            <person name="Griggs A."/>
            <person name="Gujja S."/>
            <person name="Hansen M."/>
            <person name="Howarth C."/>
            <person name="Imamovic A."/>
            <person name="Larimer J."/>
            <person name="McCowan C."/>
            <person name="Murphy C."/>
            <person name="Neiman D."/>
            <person name="Pearson M."/>
            <person name="Priest M."/>
            <person name="Roberts A."/>
            <person name="Saif S."/>
            <person name="Shea T."/>
            <person name="Sisk P."/>
            <person name="Sykes S."/>
            <person name="Wortman J."/>
            <person name="Nusbaum C."/>
            <person name="Birren B."/>
        </authorList>
    </citation>
    <scope>NUCLEOTIDE SEQUENCE [LARGE SCALE GENOMIC DNA]</scope>
    <source>
        <strain evidence="3 4">209318</strain>
    </source>
</reference>
<dbReference type="RefSeq" id="WP_002596562.1">
    <property type="nucleotide sequence ID" value="NZ_KB850956.1"/>
</dbReference>
<proteinExistence type="predicted"/>
<gene>
    <name evidence="3" type="ORF">HMPREF1092_00045</name>
</gene>
<keyword evidence="1" id="KW-1133">Transmembrane helix</keyword>
<dbReference type="Proteomes" id="UP000013097">
    <property type="component" value="Unassembled WGS sequence"/>
</dbReference>
<organism evidence="3 4">
    <name type="scientific">Clostridium thermobutyricum</name>
    <dbReference type="NCBI Taxonomy" id="29372"/>
    <lineage>
        <taxon>Bacteria</taxon>
        <taxon>Bacillati</taxon>
        <taxon>Bacillota</taxon>
        <taxon>Clostridia</taxon>
        <taxon>Eubacteriales</taxon>
        <taxon>Clostridiaceae</taxon>
        <taxon>Clostridium</taxon>
    </lineage>
</organism>
<feature type="transmembrane region" description="Helical" evidence="1">
    <location>
        <begin position="77"/>
        <end position="100"/>
    </location>
</feature>
<dbReference type="PANTHER" id="PTHR36834:SF1">
    <property type="entry name" value="INTEGRAL MEMBRANE PROTEIN"/>
    <property type="match status" value="1"/>
</dbReference>
<evidence type="ECO:0000313" key="3">
    <source>
        <dbReference type="EMBL" id="ENZ04024.1"/>
    </source>
</evidence>
<accession>N9Y726</accession>
<keyword evidence="1" id="KW-0812">Transmembrane</keyword>
<feature type="transmembrane region" description="Helical" evidence="1">
    <location>
        <begin position="106"/>
        <end position="127"/>
    </location>
</feature>
<dbReference type="PANTHER" id="PTHR36834">
    <property type="entry name" value="MEMBRANE PROTEIN-RELATED"/>
    <property type="match status" value="1"/>
</dbReference>
<dbReference type="HOGENOM" id="CLU_762276_0_0_9"/>
<dbReference type="EMBL" id="AGYT01000001">
    <property type="protein sequence ID" value="ENZ04024.1"/>
    <property type="molecule type" value="Genomic_DNA"/>
</dbReference>
<comment type="caution">
    <text evidence="3">The sequence shown here is derived from an EMBL/GenBank/DDBJ whole genome shotgun (WGS) entry which is preliminary data.</text>
</comment>
<dbReference type="eggNOG" id="COG4767">
    <property type="taxonomic scope" value="Bacteria"/>
</dbReference>
<dbReference type="InterPro" id="IPR053150">
    <property type="entry name" value="Teicoplanin_resist-assoc"/>
</dbReference>
<feature type="transmembrane region" description="Helical" evidence="1">
    <location>
        <begin position="48"/>
        <end position="70"/>
    </location>
</feature>
<name>N9Y726_9CLOT</name>
<sequence>MNCTFYFYLIVVLYYTFGAVYTTSYEITFNFIPIKKSINMINTNLGNAIYQIVGNILMLVPFGFFISLLYKRARNILVVGCLGFLFSFLIEIIQALLGRVGDVDDLIFNTIGAMIGFIGYKIIFLILKKPFEKYFKVITSEREILKSLFPVALLGLFIVIPINLNNIYSYYRDNSIKVSAIPEIVQKDNYKIVAENKDENNYVEIMSEDNNGNLKISEYIDNGKKRILELVESIITDNISEIYTYRDDEGTFINYFTSFNYDSEIITNIRFYSRCKEGKIVKLESEKDIIEVKIEKPYMIKNIDVSDLKMKDTTKLKIKLEK</sequence>
<protein>
    <submittedName>
        <fullName evidence="3">Teicoplanin resistance protein VanZ</fullName>
    </submittedName>
</protein>
<keyword evidence="1" id="KW-0472">Membrane</keyword>
<keyword evidence="4" id="KW-1185">Reference proteome</keyword>
<feature type="transmembrane region" description="Helical" evidence="1">
    <location>
        <begin position="7"/>
        <end position="28"/>
    </location>
</feature>
<evidence type="ECO:0000256" key="1">
    <source>
        <dbReference type="SAM" id="Phobius"/>
    </source>
</evidence>
<feature type="transmembrane region" description="Helical" evidence="1">
    <location>
        <begin position="148"/>
        <end position="171"/>
    </location>
</feature>
<feature type="domain" description="VanZ-like" evidence="2">
    <location>
        <begin position="5"/>
        <end position="123"/>
    </location>
</feature>
<dbReference type="InterPro" id="IPR006976">
    <property type="entry name" value="VanZ-like"/>
</dbReference>
<dbReference type="PATRIC" id="fig|999411.4.peg.42"/>